<name>B4RHX6_PHEZH</name>
<keyword evidence="3" id="KW-1185">Reference proteome</keyword>
<keyword evidence="2" id="KW-0614">Plasmid</keyword>
<keyword evidence="1" id="KW-0812">Transmembrane</keyword>
<reference evidence="2 3" key="1">
    <citation type="journal article" date="2008" name="BMC Genomics">
        <title>Complete genome of Phenylobacterium zucineum - a novel facultative intracellular bacterium isolated from human erythroleukemia cell line K562.</title>
        <authorList>
            <person name="Luo Y."/>
            <person name="Xu X."/>
            <person name="Ding Z."/>
            <person name="Liu Z."/>
            <person name="Zhang B."/>
            <person name="Yan Z."/>
            <person name="Sun J."/>
            <person name="Hu S."/>
            <person name="Hu X."/>
        </authorList>
    </citation>
    <scope>NUCLEOTIDE SEQUENCE [LARGE SCALE GENOMIC DNA]</scope>
    <source>
        <strain evidence="3">HLK1</strain>
        <plasmid evidence="3">HLK1</plasmid>
        <plasmid evidence="3">Plasmid pHLK1</plasmid>
    </source>
</reference>
<dbReference type="eggNOG" id="COG3838">
    <property type="taxonomic scope" value="Bacteria"/>
</dbReference>
<dbReference type="Proteomes" id="UP000001868">
    <property type="component" value="Plasmid pHLK1"/>
</dbReference>
<dbReference type="AlphaFoldDB" id="B4RHX6"/>
<keyword evidence="1" id="KW-1133">Transmembrane helix</keyword>
<geneLocation type="plasmid" evidence="3">
    <name>pHLK1</name>
</geneLocation>
<evidence type="ECO:0000313" key="3">
    <source>
        <dbReference type="Proteomes" id="UP000001868"/>
    </source>
</evidence>
<sequence>MAASSGGALRRYGAIGLMAGLLSLVLFEPALAQTAGSNVEGFLQNIVDLLTGNIARLIAIIAVVLLGFSVMFGLLDVRRAGVVILGIVVVFSAAWVVGQITGGAVA</sequence>
<dbReference type="InterPro" id="IPR007039">
    <property type="entry name" value="TrbC/VirB2"/>
</dbReference>
<feature type="transmembrane region" description="Helical" evidence="1">
    <location>
        <begin position="82"/>
        <end position="105"/>
    </location>
</feature>
<feature type="transmembrane region" description="Helical" evidence="1">
    <location>
        <begin position="56"/>
        <end position="75"/>
    </location>
</feature>
<organism evidence="2 3">
    <name type="scientific">Phenylobacterium zucineum (strain HLK1)</name>
    <dbReference type="NCBI Taxonomy" id="450851"/>
    <lineage>
        <taxon>Bacteria</taxon>
        <taxon>Pseudomonadati</taxon>
        <taxon>Pseudomonadota</taxon>
        <taxon>Alphaproteobacteria</taxon>
        <taxon>Caulobacterales</taxon>
        <taxon>Caulobacteraceae</taxon>
        <taxon>Phenylobacterium</taxon>
    </lineage>
</organism>
<keyword evidence="1" id="KW-0472">Membrane</keyword>
<dbReference type="HOGENOM" id="CLU_158657_0_1_5"/>
<evidence type="ECO:0000256" key="1">
    <source>
        <dbReference type="SAM" id="Phobius"/>
    </source>
</evidence>
<proteinExistence type="predicted"/>
<gene>
    <name evidence="2" type="primary">virB2</name>
    <name evidence="2" type="ordered locus">PHZ_p0008</name>
</gene>
<protein>
    <submittedName>
        <fullName evidence="2">VirB2 type IV secretion protein</fullName>
    </submittedName>
</protein>
<dbReference type="EMBL" id="CP000748">
    <property type="protein sequence ID" value="ACG79951.1"/>
    <property type="molecule type" value="Genomic_DNA"/>
</dbReference>
<evidence type="ECO:0000313" key="2">
    <source>
        <dbReference type="EMBL" id="ACG79951.1"/>
    </source>
</evidence>
<dbReference type="Pfam" id="PF04956">
    <property type="entry name" value="TrbC"/>
    <property type="match status" value="1"/>
</dbReference>
<accession>B4RHX6</accession>
<dbReference type="KEGG" id="pzu:PHZ_p0008"/>